<dbReference type="Proteomes" id="UP000033423">
    <property type="component" value="Unassembled WGS sequence"/>
</dbReference>
<dbReference type="AlphaFoldDB" id="A0A0F3GZ39"/>
<keyword evidence="2" id="KW-1185">Reference proteome</keyword>
<name>A0A0F3GZ39_9BACT</name>
<sequence>MIFKKVGDSFKIPGSTLEAKIMAFSPALGFNKEEKPYTYTEMLNNPAVYVLFSEGRNDKYGGWIFKRYSKS</sequence>
<reference evidence="1 2" key="1">
    <citation type="submission" date="2015-02" db="EMBL/GenBank/DDBJ databases">
        <title>Single-cell genomics of uncultivated deep-branching MTB reveals a conserved set of magnetosome genes.</title>
        <authorList>
            <person name="Kolinko S."/>
            <person name="Richter M."/>
            <person name="Glockner F.O."/>
            <person name="Brachmann A."/>
            <person name="Schuler D."/>
        </authorList>
    </citation>
    <scope>NUCLEOTIDE SEQUENCE [LARGE SCALE GENOMIC DNA]</scope>
    <source>
        <strain evidence="1">TM-1</strain>
    </source>
</reference>
<proteinExistence type="predicted"/>
<evidence type="ECO:0000313" key="2">
    <source>
        <dbReference type="Proteomes" id="UP000033423"/>
    </source>
</evidence>
<evidence type="ECO:0000313" key="1">
    <source>
        <dbReference type="EMBL" id="KJU87150.1"/>
    </source>
</evidence>
<dbReference type="EMBL" id="LACI01000302">
    <property type="protein sequence ID" value="KJU87150.1"/>
    <property type="molecule type" value="Genomic_DNA"/>
</dbReference>
<gene>
    <name evidence="1" type="ORF">MBAV_000652</name>
</gene>
<comment type="caution">
    <text evidence="1">The sequence shown here is derived from an EMBL/GenBank/DDBJ whole genome shotgun (WGS) entry which is preliminary data.</text>
</comment>
<accession>A0A0F3GZ39</accession>
<protein>
    <submittedName>
        <fullName evidence="1">Uncharacterized protein</fullName>
    </submittedName>
</protein>
<organism evidence="1 2">
    <name type="scientific">Candidatus Magnetobacterium bavaricum</name>
    <dbReference type="NCBI Taxonomy" id="29290"/>
    <lineage>
        <taxon>Bacteria</taxon>
        <taxon>Pseudomonadati</taxon>
        <taxon>Nitrospirota</taxon>
        <taxon>Thermodesulfovibrionia</taxon>
        <taxon>Thermodesulfovibrionales</taxon>
        <taxon>Candidatus Magnetobacteriaceae</taxon>
        <taxon>Candidatus Magnetobacterium</taxon>
    </lineage>
</organism>